<dbReference type="SUPFAM" id="SSF142984">
    <property type="entry name" value="Nqo1 middle domain-like"/>
    <property type="match status" value="1"/>
</dbReference>
<dbReference type="AlphaFoldDB" id="A0A9J6P3I2"/>
<dbReference type="InterPro" id="IPR011538">
    <property type="entry name" value="Nuo51_FMN-bd"/>
</dbReference>
<dbReference type="InterPro" id="IPR009051">
    <property type="entry name" value="Helical_ferredxn"/>
</dbReference>
<evidence type="ECO:0000256" key="1">
    <source>
        <dbReference type="ARBA" id="ARBA00022448"/>
    </source>
</evidence>
<proteinExistence type="predicted"/>
<evidence type="ECO:0000313" key="10">
    <source>
        <dbReference type="Proteomes" id="UP001056429"/>
    </source>
</evidence>
<dbReference type="InterPro" id="IPR037225">
    <property type="entry name" value="Nuo51_FMN-bd_sf"/>
</dbReference>
<sequence length="447" mass="49182">MDLLDQIYNAGVVGAGGAGFPTHVKLNCKVEYLILNGSECEPLIATDKYLMRTKAAEIIETLERIAGMIEAKKIVIGLKQKYTTEIDCLKSAIKELKSKIELHCLDNFYPAGDEQILVYEITGKTIPPAGIPLHVGAVVSNVGTVVNIHEALYGNPVISSYVSVLGEVSNPRILKVPIGTPILNCIEKAGGATLNDYSIILGGPMMGKILNKSELEHSVITKTNGAIIIVPDNHYLVNRDKISIEHIINRAKSACIQCSYCTEFCPRYLIGHPLQPHKIMRAIALSEYDDSIKAAQLCCECGVCELYACPMGLSPRQVNIYIKNELREKGYRYKNTGNEFYVREVRENRKIPTKRLMARVDVTKYSGQKLEELKEIFVSTVKIPLRQHIGKSATSLVNVGDIVEKGQLIGSVEKGELGANVHASINGKVVEVSECVVIQSENMEVEV</sequence>
<evidence type="ECO:0000256" key="3">
    <source>
        <dbReference type="ARBA" id="ARBA00022723"/>
    </source>
</evidence>
<evidence type="ECO:0000256" key="6">
    <source>
        <dbReference type="ARBA" id="ARBA00023004"/>
    </source>
</evidence>
<dbReference type="RefSeq" id="WP_250860329.1">
    <property type="nucleotide sequence ID" value="NZ_JAGSOJ010000003.1"/>
</dbReference>
<dbReference type="Gene3D" id="1.10.1060.10">
    <property type="entry name" value="Alpha-helical ferredoxin"/>
    <property type="match status" value="1"/>
</dbReference>
<dbReference type="InterPro" id="IPR026902">
    <property type="entry name" value="RnfC_N"/>
</dbReference>
<keyword evidence="1" id="KW-0813">Transport</keyword>
<dbReference type="PROSITE" id="PS00198">
    <property type="entry name" value="4FE4S_FER_1"/>
    <property type="match status" value="1"/>
</dbReference>
<gene>
    <name evidence="9" type="ORF">KDK92_15925</name>
</gene>
<evidence type="ECO:0000259" key="8">
    <source>
        <dbReference type="PROSITE" id="PS51379"/>
    </source>
</evidence>
<dbReference type="InterPro" id="IPR019554">
    <property type="entry name" value="Soluble_ligand-bd"/>
</dbReference>
<keyword evidence="4" id="KW-0677">Repeat</keyword>
<dbReference type="PIRSF" id="PIRSF036408">
    <property type="entry name" value="PduS_prd"/>
    <property type="match status" value="1"/>
</dbReference>
<keyword evidence="3" id="KW-0479">Metal-binding</keyword>
<dbReference type="Pfam" id="PF01512">
    <property type="entry name" value="Complex1_51K"/>
    <property type="match status" value="1"/>
</dbReference>
<feature type="domain" description="4Fe-4S ferredoxin-type" evidence="8">
    <location>
        <begin position="244"/>
        <end position="275"/>
    </location>
</feature>
<keyword evidence="5" id="KW-0249">Electron transport</keyword>
<keyword evidence="6" id="KW-0408">Iron</keyword>
<name>A0A9J6P3I2_9CLOT</name>
<dbReference type="GO" id="GO:0051539">
    <property type="term" value="F:4 iron, 4 sulfur cluster binding"/>
    <property type="evidence" value="ECO:0007669"/>
    <property type="project" value="UniProtKB-KW"/>
</dbReference>
<keyword evidence="10" id="KW-1185">Reference proteome</keyword>
<dbReference type="InterPro" id="IPR017896">
    <property type="entry name" value="4Fe4S_Fe-S-bd"/>
</dbReference>
<dbReference type="PROSITE" id="PS51379">
    <property type="entry name" value="4FE4S_FER_2"/>
    <property type="match status" value="1"/>
</dbReference>
<dbReference type="InterPro" id="IPR011053">
    <property type="entry name" value="Single_hybrid_motif"/>
</dbReference>
<organism evidence="9 10">
    <name type="scientific">Oceanirhabdus seepicola</name>
    <dbReference type="NCBI Taxonomy" id="2828781"/>
    <lineage>
        <taxon>Bacteria</taxon>
        <taxon>Bacillati</taxon>
        <taxon>Bacillota</taxon>
        <taxon>Clostridia</taxon>
        <taxon>Eubacteriales</taxon>
        <taxon>Clostridiaceae</taxon>
        <taxon>Oceanirhabdus</taxon>
    </lineage>
</organism>
<dbReference type="PANTHER" id="PTHR43034">
    <property type="entry name" value="ION-TRANSLOCATING OXIDOREDUCTASE COMPLEX SUBUNIT C"/>
    <property type="match status" value="1"/>
</dbReference>
<dbReference type="InterPro" id="IPR017054">
    <property type="entry name" value="PduS"/>
</dbReference>
<reference evidence="9" key="2">
    <citation type="submission" date="2021-04" db="EMBL/GenBank/DDBJ databases">
        <authorList>
            <person name="Dong X."/>
        </authorList>
    </citation>
    <scope>NUCLEOTIDE SEQUENCE</scope>
    <source>
        <strain evidence="9">ZWT</strain>
    </source>
</reference>
<dbReference type="GO" id="GO:0016020">
    <property type="term" value="C:membrane"/>
    <property type="evidence" value="ECO:0007669"/>
    <property type="project" value="InterPro"/>
</dbReference>
<dbReference type="Proteomes" id="UP001056429">
    <property type="component" value="Unassembled WGS sequence"/>
</dbReference>
<protein>
    <submittedName>
        <fullName evidence="9">SLBB domain-containing protein</fullName>
    </submittedName>
</protein>
<dbReference type="GO" id="GO:0009055">
    <property type="term" value="F:electron transfer activity"/>
    <property type="evidence" value="ECO:0007669"/>
    <property type="project" value="InterPro"/>
</dbReference>
<dbReference type="Gene3D" id="3.10.20.600">
    <property type="match status" value="1"/>
</dbReference>
<dbReference type="InterPro" id="IPR017900">
    <property type="entry name" value="4Fe4S_Fe_S_CS"/>
</dbReference>
<dbReference type="GO" id="GO:0046872">
    <property type="term" value="F:metal ion binding"/>
    <property type="evidence" value="ECO:0007669"/>
    <property type="project" value="UniProtKB-KW"/>
</dbReference>
<dbReference type="PANTHER" id="PTHR43034:SF2">
    <property type="entry name" value="ION-TRANSLOCATING OXIDOREDUCTASE COMPLEX SUBUNIT C"/>
    <property type="match status" value="1"/>
</dbReference>
<dbReference type="EMBL" id="JAGSOJ010000003">
    <property type="protein sequence ID" value="MCM1991223.1"/>
    <property type="molecule type" value="Genomic_DNA"/>
</dbReference>
<dbReference type="Pfam" id="PF13534">
    <property type="entry name" value="Fer4_17"/>
    <property type="match status" value="1"/>
</dbReference>
<keyword evidence="2" id="KW-0004">4Fe-4S</keyword>
<dbReference type="SUPFAM" id="SSF142019">
    <property type="entry name" value="Nqo1 FMN-binding domain-like"/>
    <property type="match status" value="1"/>
</dbReference>
<dbReference type="SUPFAM" id="SSF46548">
    <property type="entry name" value="alpha-helical ferredoxin"/>
    <property type="match status" value="1"/>
</dbReference>
<dbReference type="Pfam" id="PF13375">
    <property type="entry name" value="RnfC_N"/>
    <property type="match status" value="1"/>
</dbReference>
<evidence type="ECO:0000256" key="2">
    <source>
        <dbReference type="ARBA" id="ARBA00022485"/>
    </source>
</evidence>
<evidence type="ECO:0000256" key="7">
    <source>
        <dbReference type="ARBA" id="ARBA00023014"/>
    </source>
</evidence>
<evidence type="ECO:0000313" key="9">
    <source>
        <dbReference type="EMBL" id="MCM1991223.1"/>
    </source>
</evidence>
<comment type="caution">
    <text evidence="9">The sequence shown here is derived from an EMBL/GenBank/DDBJ whole genome shotgun (WGS) entry which is preliminary data.</text>
</comment>
<accession>A0A9J6P3I2</accession>
<evidence type="ECO:0000256" key="4">
    <source>
        <dbReference type="ARBA" id="ARBA00022737"/>
    </source>
</evidence>
<dbReference type="InterPro" id="IPR010208">
    <property type="entry name" value="Ion_transpt_RnfC/RsxC"/>
</dbReference>
<reference evidence="9" key="1">
    <citation type="journal article" date="2021" name="mSystems">
        <title>Bacteria and Archaea Synergistically Convert Glycine Betaine to Biogenic Methane in the Formosa Cold Seep of the South China Sea.</title>
        <authorList>
            <person name="Li L."/>
            <person name="Zhang W."/>
            <person name="Zhang S."/>
            <person name="Song L."/>
            <person name="Sun Q."/>
            <person name="Zhang H."/>
            <person name="Xiang H."/>
            <person name="Dong X."/>
        </authorList>
    </citation>
    <scope>NUCLEOTIDE SEQUENCE</scope>
    <source>
        <strain evidence="9">ZWT</strain>
    </source>
</reference>
<dbReference type="SUPFAM" id="SSF51230">
    <property type="entry name" value="Single hybrid motif"/>
    <property type="match status" value="1"/>
</dbReference>
<keyword evidence="7" id="KW-0411">Iron-sulfur</keyword>
<dbReference type="Pfam" id="PF10531">
    <property type="entry name" value="SLBB"/>
    <property type="match status" value="1"/>
</dbReference>
<dbReference type="Gene3D" id="3.40.50.11540">
    <property type="entry name" value="NADH-ubiquinone oxidoreductase 51kDa subunit"/>
    <property type="match status" value="1"/>
</dbReference>
<evidence type="ECO:0000256" key="5">
    <source>
        <dbReference type="ARBA" id="ARBA00022982"/>
    </source>
</evidence>